<evidence type="ECO:0000256" key="1">
    <source>
        <dbReference type="ARBA" id="ARBA00022737"/>
    </source>
</evidence>
<dbReference type="SUPFAM" id="SSF48452">
    <property type="entry name" value="TPR-like"/>
    <property type="match status" value="2"/>
</dbReference>
<name>A0A1Z1WCW8_9ACTN</name>
<evidence type="ECO:0000313" key="5">
    <source>
        <dbReference type="EMBL" id="ARX84200.1"/>
    </source>
</evidence>
<dbReference type="Gene3D" id="1.25.40.10">
    <property type="entry name" value="Tetratricopeptide repeat domain"/>
    <property type="match status" value="3"/>
</dbReference>
<dbReference type="SMART" id="SM00028">
    <property type="entry name" value="TPR"/>
    <property type="match status" value="11"/>
</dbReference>
<dbReference type="InterPro" id="IPR019734">
    <property type="entry name" value="TPR_rpt"/>
</dbReference>
<feature type="repeat" description="TPR" evidence="3">
    <location>
        <begin position="781"/>
        <end position="814"/>
    </location>
</feature>
<dbReference type="RefSeq" id="WP_107490100.1">
    <property type="nucleotide sequence ID" value="NZ_CP021748.1"/>
</dbReference>
<dbReference type="STRING" id="67267.GCA_000716675_04790"/>
<accession>A0A1Z1WCW8</accession>
<reference evidence="5 6" key="1">
    <citation type="submission" date="2017-05" db="EMBL/GenBank/DDBJ databases">
        <title>Streptomyces alboflavus Genome sequencing and assembly.</title>
        <authorList>
            <person name="Wang Y."/>
            <person name="Du B."/>
            <person name="Ding Y."/>
            <person name="Liu H."/>
            <person name="Hou Q."/>
            <person name="Liu K."/>
            <person name="Wang C."/>
            <person name="Yao L."/>
        </authorList>
    </citation>
    <scope>NUCLEOTIDE SEQUENCE [LARGE SCALE GENOMIC DNA]</scope>
    <source>
        <strain evidence="5 6">MDJK44</strain>
    </source>
</reference>
<evidence type="ECO:0000256" key="4">
    <source>
        <dbReference type="SAM" id="MobiDB-lite"/>
    </source>
</evidence>
<dbReference type="Pfam" id="PF14559">
    <property type="entry name" value="TPR_19"/>
    <property type="match status" value="1"/>
</dbReference>
<evidence type="ECO:0000256" key="2">
    <source>
        <dbReference type="ARBA" id="ARBA00022803"/>
    </source>
</evidence>
<feature type="compositionally biased region" description="Polar residues" evidence="4">
    <location>
        <begin position="152"/>
        <end position="166"/>
    </location>
</feature>
<dbReference type="Pfam" id="PF13432">
    <property type="entry name" value="TPR_16"/>
    <property type="match status" value="2"/>
</dbReference>
<keyword evidence="6" id="KW-1185">Reference proteome</keyword>
<feature type="repeat" description="TPR" evidence="3">
    <location>
        <begin position="679"/>
        <end position="712"/>
    </location>
</feature>
<dbReference type="InterPro" id="IPR011990">
    <property type="entry name" value="TPR-like_helical_dom_sf"/>
</dbReference>
<dbReference type="PROSITE" id="PS50005">
    <property type="entry name" value="TPR"/>
    <property type="match status" value="4"/>
</dbReference>
<proteinExistence type="predicted"/>
<organism evidence="5 6">
    <name type="scientific">Streptomyces alboflavus</name>
    <dbReference type="NCBI Taxonomy" id="67267"/>
    <lineage>
        <taxon>Bacteria</taxon>
        <taxon>Bacillati</taxon>
        <taxon>Actinomycetota</taxon>
        <taxon>Actinomycetes</taxon>
        <taxon>Kitasatosporales</taxon>
        <taxon>Streptomycetaceae</taxon>
        <taxon>Streptomyces</taxon>
    </lineage>
</organism>
<evidence type="ECO:0000256" key="3">
    <source>
        <dbReference type="PROSITE-ProRule" id="PRU00339"/>
    </source>
</evidence>
<dbReference type="PANTHER" id="PTHR44858">
    <property type="entry name" value="TETRATRICOPEPTIDE REPEAT PROTEIN 6"/>
    <property type="match status" value="1"/>
</dbReference>
<keyword evidence="2 3" id="KW-0802">TPR repeat</keyword>
<protein>
    <submittedName>
        <fullName evidence="5">Uncharacterized protein</fullName>
    </submittedName>
</protein>
<dbReference type="EMBL" id="CP021748">
    <property type="protein sequence ID" value="ARX84200.1"/>
    <property type="molecule type" value="Genomic_DNA"/>
</dbReference>
<dbReference type="Proteomes" id="UP000195880">
    <property type="component" value="Chromosome"/>
</dbReference>
<feature type="repeat" description="TPR" evidence="3">
    <location>
        <begin position="611"/>
        <end position="644"/>
    </location>
</feature>
<dbReference type="GO" id="GO:0046813">
    <property type="term" value="P:receptor-mediated virion attachment to host cell"/>
    <property type="evidence" value="ECO:0007669"/>
    <property type="project" value="TreeGrafter"/>
</dbReference>
<sequence length="1155" mass="126327">MASDAGRQPSMQELIRLRRRAGFVGRRRELAAFRENFDLPPEDERHRFLFHVRGNAGVGKTSLVREMRQLADERGALTAYVDESVGSVADALGVISAEFGRTGGREGRGGGGKGGRFKELDRLLVAHRERRYEAESAALAALGGPQDEQALQPGQSGQALQPGQPSAASMTVARAGLAGLGLLPGVGMLAGAVDPAQLAQGADWLRAGLGTRFRNQDDVQLVLTPERVLTPVFLKELGEAADSVPWIVLFFDTYERTAPFLDAWLCDLMTSERYGQLPANVVAVTAGQHGFDAARWGDFADFMVDVPLEPFTELEARGLLAGKGVVAEAVVEEVLRLSGGLPVLVSTLAENRPESVDDVGDPCASAVERFLKWEQDPVRQAVALACALPRRLDADVFAAAVAGVCAQSDVPELFGWLRGLPFVSERGNRLQYHDVVRAPMLRLQRCRSPRWWAGTHRQLAEAYGGWRAEAGTGLDPEGLWGDEQWRELRLAEVYHLLCSGERGALPDALRGVVEAGGWDEEAARRCADVLVVAGEDAGARDVGGWGSDLRRAFEGGGLPGALEVLLDRGGLEAATRAFAYAVRGRELRVGGDFPASVTEYDLALAADPALVRAWYGRAYTRFLMGAYDDALTDLDRAYALAPDDDYVLSLRGRVHRTTGAYDTALADLTRAVERAPGDAGNWAELGEVHSALDQYEEALAALDRALRIKPEYVWARARRARVHRKRFAFEAALADLDRCAELAPDSPWVACERGDLLRMWGRAEDSLDDYDRAIGMLDDYVTAHASRGLALHHLDRNEEALADLDRAVELNPDYTWALVHRSSVHLALGGTEQALADLDRAKSLMPNNGWVLYERAFVLYKLDRDQEALEELSKTEVLEPEAAGVLALRGAVLYRLDRYREAYADLRRSVELDPDLAWAHRPRALVHLAMGRTDEALTDIARYVDAVGEDRWVRRATAEIHLWCGRPDLALAALDTDPADHPDGDGEAVDELSKACRMTGRWDRARRVALAECEDDEVYGLHLLALAVLGAEGVAAARPLWRRTRQLALADDEPPPWHDHLHVLIASALSDWTDADACLTRALAAAEALHWADLADLADDLTVLLHAPGADRARLGPRLARVIAARDAVRARYADLFSAPEPESAPAPLRPEAQE</sequence>
<evidence type="ECO:0000313" key="6">
    <source>
        <dbReference type="Proteomes" id="UP000195880"/>
    </source>
</evidence>
<keyword evidence="1" id="KW-0677">Repeat</keyword>
<feature type="region of interest" description="Disordered" evidence="4">
    <location>
        <begin position="147"/>
        <end position="166"/>
    </location>
</feature>
<dbReference type="AlphaFoldDB" id="A0A1Z1WCW8"/>
<dbReference type="InterPro" id="IPR050498">
    <property type="entry name" value="Ycf3"/>
</dbReference>
<dbReference type="PROSITE" id="PS50293">
    <property type="entry name" value="TPR_REGION"/>
    <property type="match status" value="1"/>
</dbReference>
<feature type="repeat" description="TPR" evidence="3">
    <location>
        <begin position="883"/>
        <end position="916"/>
    </location>
</feature>
<dbReference type="GO" id="GO:0009279">
    <property type="term" value="C:cell outer membrane"/>
    <property type="evidence" value="ECO:0007669"/>
    <property type="project" value="TreeGrafter"/>
</dbReference>
<dbReference type="PANTHER" id="PTHR44858:SF1">
    <property type="entry name" value="UDP-N-ACETYLGLUCOSAMINE--PEPTIDE N-ACETYLGLUCOSAMINYLTRANSFERASE SPINDLY-RELATED"/>
    <property type="match status" value="1"/>
</dbReference>
<dbReference type="KEGG" id="salf:SMD44_03638"/>
<gene>
    <name evidence="5" type="ORF">SMD44_03638</name>
</gene>
<dbReference type="SUPFAM" id="SSF48439">
    <property type="entry name" value="Protein prenylyltransferase"/>
    <property type="match status" value="1"/>
</dbReference>